<dbReference type="Proteomes" id="UP001206925">
    <property type="component" value="Unassembled WGS sequence"/>
</dbReference>
<comment type="catalytic activity">
    <reaction evidence="1">
        <text>ATP + protein L-histidine = ADP + protein N-phospho-L-histidine.</text>
        <dbReference type="EC" id="2.7.13.3"/>
    </reaction>
</comment>
<dbReference type="EC" id="2.7.13.3" evidence="2"/>
<keyword evidence="3" id="KW-0597">Phosphoprotein</keyword>
<dbReference type="AlphaFoldDB" id="A0AAD5CWA0"/>
<name>A0AAD5CWA0_AMBAR</name>
<comment type="caution">
    <text evidence="6">The sequence shown here is derived from an EMBL/GenBank/DDBJ whole genome shotgun (WGS) entry which is preliminary data.</text>
</comment>
<dbReference type="SUPFAM" id="SSF47384">
    <property type="entry name" value="Homodimeric domain of signal transducing histidine kinase"/>
    <property type="match status" value="1"/>
</dbReference>
<evidence type="ECO:0000259" key="5">
    <source>
        <dbReference type="Pfam" id="PF00512"/>
    </source>
</evidence>
<evidence type="ECO:0000256" key="1">
    <source>
        <dbReference type="ARBA" id="ARBA00000085"/>
    </source>
</evidence>
<evidence type="ECO:0000256" key="4">
    <source>
        <dbReference type="SAM" id="Phobius"/>
    </source>
</evidence>
<evidence type="ECO:0000256" key="3">
    <source>
        <dbReference type="ARBA" id="ARBA00022553"/>
    </source>
</evidence>
<dbReference type="PANTHER" id="PTHR43719">
    <property type="entry name" value="TWO-COMPONENT HISTIDINE KINASE"/>
    <property type="match status" value="1"/>
</dbReference>
<keyword evidence="4" id="KW-1133">Transmembrane helix</keyword>
<evidence type="ECO:0000256" key="2">
    <source>
        <dbReference type="ARBA" id="ARBA00012438"/>
    </source>
</evidence>
<sequence length="89" mass="10120">FKQKQPWQILAISTSFGIFVIALLVGHIFHATINRIEKVEDDFHKMSLLKIRAEAADVAKSEFLATVSHEIRTPMNGVLGKLFHNFLMI</sequence>
<accession>A0AAD5CWA0</accession>
<protein>
    <recommendedName>
        <fullName evidence="2">histidine kinase</fullName>
        <ecNumber evidence="2">2.7.13.3</ecNumber>
    </recommendedName>
</protein>
<evidence type="ECO:0000313" key="7">
    <source>
        <dbReference type="Proteomes" id="UP001206925"/>
    </source>
</evidence>
<dbReference type="Gene3D" id="1.10.287.130">
    <property type="match status" value="1"/>
</dbReference>
<dbReference type="PANTHER" id="PTHR43719:SF73">
    <property type="entry name" value="HISTIDINE KINASE 3"/>
    <property type="match status" value="1"/>
</dbReference>
<feature type="transmembrane region" description="Helical" evidence="4">
    <location>
        <begin position="6"/>
        <end position="29"/>
    </location>
</feature>
<keyword evidence="7" id="KW-1185">Reference proteome</keyword>
<proteinExistence type="predicted"/>
<dbReference type="EMBL" id="JAMZMK010006396">
    <property type="protein sequence ID" value="KAI7749159.1"/>
    <property type="molecule type" value="Genomic_DNA"/>
</dbReference>
<organism evidence="6 7">
    <name type="scientific">Ambrosia artemisiifolia</name>
    <name type="common">Common ragweed</name>
    <dbReference type="NCBI Taxonomy" id="4212"/>
    <lineage>
        <taxon>Eukaryota</taxon>
        <taxon>Viridiplantae</taxon>
        <taxon>Streptophyta</taxon>
        <taxon>Embryophyta</taxon>
        <taxon>Tracheophyta</taxon>
        <taxon>Spermatophyta</taxon>
        <taxon>Magnoliopsida</taxon>
        <taxon>eudicotyledons</taxon>
        <taxon>Gunneridae</taxon>
        <taxon>Pentapetalae</taxon>
        <taxon>asterids</taxon>
        <taxon>campanulids</taxon>
        <taxon>Asterales</taxon>
        <taxon>Asteraceae</taxon>
        <taxon>Asteroideae</taxon>
        <taxon>Heliantheae alliance</taxon>
        <taxon>Heliantheae</taxon>
        <taxon>Ambrosia</taxon>
    </lineage>
</organism>
<dbReference type="GO" id="GO:0000155">
    <property type="term" value="F:phosphorelay sensor kinase activity"/>
    <property type="evidence" value="ECO:0007669"/>
    <property type="project" value="InterPro"/>
</dbReference>
<feature type="domain" description="Signal transduction histidine kinase dimerisation/phosphoacceptor" evidence="5">
    <location>
        <begin position="59"/>
        <end position="80"/>
    </location>
</feature>
<dbReference type="InterPro" id="IPR036097">
    <property type="entry name" value="HisK_dim/P_sf"/>
</dbReference>
<keyword evidence="4" id="KW-0812">Transmembrane</keyword>
<evidence type="ECO:0000313" key="6">
    <source>
        <dbReference type="EMBL" id="KAI7749159.1"/>
    </source>
</evidence>
<dbReference type="InterPro" id="IPR050956">
    <property type="entry name" value="2C_system_His_kinase"/>
</dbReference>
<keyword evidence="4" id="KW-0472">Membrane</keyword>
<reference evidence="6" key="1">
    <citation type="submission" date="2022-06" db="EMBL/GenBank/DDBJ databases">
        <title>Uncovering the hologenomic basis of an extraordinary plant invasion.</title>
        <authorList>
            <person name="Bieker V.C."/>
            <person name="Martin M.D."/>
            <person name="Gilbert T."/>
            <person name="Hodgins K."/>
            <person name="Battlay P."/>
            <person name="Petersen B."/>
            <person name="Wilson J."/>
        </authorList>
    </citation>
    <scope>NUCLEOTIDE SEQUENCE</scope>
    <source>
        <strain evidence="6">AA19_3_7</strain>
        <tissue evidence="6">Leaf</tissue>
    </source>
</reference>
<gene>
    <name evidence="6" type="ORF">M8C21_028214</name>
</gene>
<dbReference type="InterPro" id="IPR003661">
    <property type="entry name" value="HisK_dim/P_dom"/>
</dbReference>
<dbReference type="Pfam" id="PF00512">
    <property type="entry name" value="HisKA"/>
    <property type="match status" value="1"/>
</dbReference>
<dbReference type="GO" id="GO:0005634">
    <property type="term" value="C:nucleus"/>
    <property type="evidence" value="ECO:0007669"/>
    <property type="project" value="TreeGrafter"/>
</dbReference>
<feature type="non-terminal residue" evidence="6">
    <location>
        <position position="1"/>
    </location>
</feature>
<dbReference type="CDD" id="cd00082">
    <property type="entry name" value="HisKA"/>
    <property type="match status" value="1"/>
</dbReference>